<proteinExistence type="inferred from homology"/>
<dbReference type="Gene3D" id="2.40.40.10">
    <property type="entry name" value="RlpA-like domain"/>
    <property type="match status" value="1"/>
</dbReference>
<keyword evidence="2" id="KW-0812">Transmembrane</keyword>
<comment type="caution">
    <text evidence="6">The sequence shown here is derived from an EMBL/GenBank/DDBJ whole genome shotgun (WGS) entry which is preliminary data.</text>
</comment>
<dbReference type="Gene3D" id="2.60.40.760">
    <property type="entry name" value="Expansin, cellulose-binding-like domain"/>
    <property type="match status" value="1"/>
</dbReference>
<comment type="similarity">
    <text evidence="1">Belongs to the expansin family.</text>
</comment>
<dbReference type="SUPFAM" id="SSF50685">
    <property type="entry name" value="Barwin-like endoglucanases"/>
    <property type="match status" value="1"/>
</dbReference>
<dbReference type="InterPro" id="IPR007112">
    <property type="entry name" value="Expansin/allergen_DPBB_dom"/>
</dbReference>
<dbReference type="Pfam" id="PF03330">
    <property type="entry name" value="DPBB_1"/>
    <property type="match status" value="1"/>
</dbReference>
<evidence type="ECO:0000313" key="7">
    <source>
        <dbReference type="Proteomes" id="UP001358586"/>
    </source>
</evidence>
<dbReference type="PROSITE" id="PS50842">
    <property type="entry name" value="EXPANSIN_EG45"/>
    <property type="match status" value="1"/>
</dbReference>
<evidence type="ECO:0000256" key="2">
    <source>
        <dbReference type="SAM" id="Phobius"/>
    </source>
</evidence>
<protein>
    <recommendedName>
        <fullName evidence="8">Expansin-like B1</fullName>
    </recommendedName>
</protein>
<dbReference type="PRINTS" id="PR01225">
    <property type="entry name" value="EXPANSNFAMLY"/>
</dbReference>
<evidence type="ECO:0000256" key="3">
    <source>
        <dbReference type="SAM" id="SignalP"/>
    </source>
</evidence>
<dbReference type="PANTHER" id="PTHR31692">
    <property type="entry name" value="EXPANSIN-B3"/>
    <property type="match status" value="1"/>
</dbReference>
<reference evidence="6 7" key="1">
    <citation type="submission" date="2023-03" db="EMBL/GenBank/DDBJ databases">
        <title>WGS of Gossypium arboreum.</title>
        <authorList>
            <person name="Yu D."/>
        </authorList>
    </citation>
    <scope>NUCLEOTIDE SEQUENCE [LARGE SCALE GENOMIC DNA]</scope>
    <source>
        <tissue evidence="6">Leaf</tissue>
    </source>
</reference>
<feature type="domain" description="Expansin-like EG45" evidence="4">
    <location>
        <begin position="90"/>
        <end position="194"/>
    </location>
</feature>
<dbReference type="InterPro" id="IPR007118">
    <property type="entry name" value="Expan_Lol_pI"/>
</dbReference>
<evidence type="ECO:0008006" key="8">
    <source>
        <dbReference type="Google" id="ProtNLM"/>
    </source>
</evidence>
<keyword evidence="2" id="KW-1133">Transmembrane helix</keyword>
<keyword evidence="3" id="KW-0732">Signal</keyword>
<dbReference type="PANTHER" id="PTHR31692:SF92">
    <property type="entry name" value="EXPANSIN-LIKE B1"/>
    <property type="match status" value="1"/>
</dbReference>
<feature type="domain" description="Expansin-like CBD" evidence="5">
    <location>
        <begin position="208"/>
        <end position="291"/>
    </location>
</feature>
<sequence>MSQLMWFNGFLFMSVYIGVLSADPDIACTTTLYQLLLINASMALSIQSLLILFTTLLLKGTLLVAETCSNCFTHSRAAYYPNSDEQGTDVGACGFGSFGATINGGDVSAVSDLYRNGVGCGACYQVRCTNSNYCSDKGVTVVITDQGSSHDTDFILSQRAFGRMAQTKDAAASLLALGVVDIEYRRVSCSYPNKNITIKIDENSNYPHYFAFVLWYQQGDKDITAVQLCETQNFVCKLLDRSHGAVWTTNSPPSGPLSLRMLLSGEDGDESWIIPVNNIPENWKGGETYDTGVQINV</sequence>
<name>A0ABR0P4B4_GOSAR</name>
<dbReference type="Proteomes" id="UP001358586">
    <property type="component" value="Chromosome 8"/>
</dbReference>
<dbReference type="SUPFAM" id="SSF49590">
    <property type="entry name" value="PHL pollen allergen"/>
    <property type="match status" value="1"/>
</dbReference>
<dbReference type="EMBL" id="JARKNE010000008">
    <property type="protein sequence ID" value="KAK5813012.1"/>
    <property type="molecule type" value="Genomic_DNA"/>
</dbReference>
<dbReference type="PROSITE" id="PS50843">
    <property type="entry name" value="EXPANSIN_CBD"/>
    <property type="match status" value="1"/>
</dbReference>
<organism evidence="6 7">
    <name type="scientific">Gossypium arboreum</name>
    <name type="common">Tree cotton</name>
    <name type="synonym">Gossypium nanking</name>
    <dbReference type="NCBI Taxonomy" id="29729"/>
    <lineage>
        <taxon>Eukaryota</taxon>
        <taxon>Viridiplantae</taxon>
        <taxon>Streptophyta</taxon>
        <taxon>Embryophyta</taxon>
        <taxon>Tracheophyta</taxon>
        <taxon>Spermatophyta</taxon>
        <taxon>Magnoliopsida</taxon>
        <taxon>eudicotyledons</taxon>
        <taxon>Gunneridae</taxon>
        <taxon>Pentapetalae</taxon>
        <taxon>rosids</taxon>
        <taxon>malvids</taxon>
        <taxon>Malvales</taxon>
        <taxon>Malvaceae</taxon>
        <taxon>Malvoideae</taxon>
        <taxon>Gossypium</taxon>
    </lineage>
</organism>
<feature type="chain" id="PRO_5045043301" description="Expansin-like B1" evidence="3">
    <location>
        <begin position="23"/>
        <end position="297"/>
    </location>
</feature>
<dbReference type="Pfam" id="PF01357">
    <property type="entry name" value="Expansin_C"/>
    <property type="match status" value="1"/>
</dbReference>
<evidence type="ECO:0000313" key="6">
    <source>
        <dbReference type="EMBL" id="KAK5813012.1"/>
    </source>
</evidence>
<evidence type="ECO:0000259" key="4">
    <source>
        <dbReference type="PROSITE" id="PS50842"/>
    </source>
</evidence>
<keyword evidence="2" id="KW-0472">Membrane</keyword>
<keyword evidence="7" id="KW-1185">Reference proteome</keyword>
<dbReference type="InterPro" id="IPR036749">
    <property type="entry name" value="Expansin_CBD_sf"/>
</dbReference>
<gene>
    <name evidence="6" type="ORF">PVK06_028458</name>
</gene>
<evidence type="ECO:0000256" key="1">
    <source>
        <dbReference type="RuleBase" id="RU003460"/>
    </source>
</evidence>
<accession>A0ABR0P4B4</accession>
<evidence type="ECO:0000259" key="5">
    <source>
        <dbReference type="PROSITE" id="PS50843"/>
    </source>
</evidence>
<dbReference type="InterPro" id="IPR009009">
    <property type="entry name" value="RlpA-like_DPBB"/>
</dbReference>
<feature type="signal peptide" evidence="3">
    <location>
        <begin position="1"/>
        <end position="22"/>
    </location>
</feature>
<feature type="transmembrane region" description="Helical" evidence="2">
    <location>
        <begin position="32"/>
        <end position="53"/>
    </location>
</feature>
<dbReference type="InterPro" id="IPR007117">
    <property type="entry name" value="Expansin_CBD"/>
</dbReference>
<dbReference type="CDD" id="cd22277">
    <property type="entry name" value="DPBB_EXLB_N"/>
    <property type="match status" value="1"/>
</dbReference>
<dbReference type="InterPro" id="IPR036908">
    <property type="entry name" value="RlpA-like_sf"/>
</dbReference>